<accession>A0A7R9K4W9</accession>
<name>A0A7R9K4W9_TIMGE</name>
<dbReference type="InterPro" id="IPR036020">
    <property type="entry name" value="WW_dom_sf"/>
</dbReference>
<evidence type="ECO:0000313" key="2">
    <source>
        <dbReference type="EMBL" id="CAD7604523.1"/>
    </source>
</evidence>
<dbReference type="EMBL" id="OE844021">
    <property type="protein sequence ID" value="CAD7604523.1"/>
    <property type="molecule type" value="Genomic_DNA"/>
</dbReference>
<proteinExistence type="predicted"/>
<dbReference type="SUPFAM" id="SSF51045">
    <property type="entry name" value="WW domain"/>
    <property type="match status" value="1"/>
</dbReference>
<protein>
    <submittedName>
        <fullName evidence="2">Uncharacterized protein</fullName>
    </submittedName>
</protein>
<evidence type="ECO:0000256" key="1">
    <source>
        <dbReference type="SAM" id="MobiDB-lite"/>
    </source>
</evidence>
<sequence>MPLPAALASRLAKRGLINIPKSNTIPPSTPTPVGTAALNIAEEEVIAEDYDSQKDTLINNVIDDDMGEDLVGNLEQKLMGHPGCPNKYNIYHECTGLCLELWGDGHPEPDEVYKRKKLNMLLKYPLPDNWVEVLSRHYYWDIDSDVVSWLSPRHPKAVITESAAHLREELKMADVDDEEDESEDDGKESDAEEDDVWHPIERSARIVRSSLKGVSWLVVRGRGKKPWHTVVQCGGRGKEPRHTVVQCGGRGIEPRHTVVQCVGRGIEPRHTVVQCGGRGKEPRHTVVQCVGRGKEPRHTVVQCGGRGKEPRHTVVQCGGRGIEPRHTVVQCGGRGKEPRHTVVQCVGRGKEPRHTVVQCGKRERTSAYSGAVCGKRDRTSAYSGAVCGKRDRTSAYCGAVCGKRERTSAYCGAVCGKRERTSAHCGAVCGKRDRTSAHCGAVWGKDLGTWFYTPPRPGKLVRTL</sequence>
<gene>
    <name evidence="2" type="ORF">TGEB3V08_LOCUS9163</name>
</gene>
<feature type="compositionally biased region" description="Acidic residues" evidence="1">
    <location>
        <begin position="175"/>
        <end position="195"/>
    </location>
</feature>
<dbReference type="AlphaFoldDB" id="A0A7R9K4W9"/>
<reference evidence="2" key="1">
    <citation type="submission" date="2020-11" db="EMBL/GenBank/DDBJ databases">
        <authorList>
            <person name="Tran Van P."/>
        </authorList>
    </citation>
    <scope>NUCLEOTIDE SEQUENCE</scope>
</reference>
<feature type="region of interest" description="Disordered" evidence="1">
    <location>
        <begin position="171"/>
        <end position="198"/>
    </location>
</feature>
<organism evidence="2">
    <name type="scientific">Timema genevievae</name>
    <name type="common">Walking stick</name>
    <dbReference type="NCBI Taxonomy" id="629358"/>
    <lineage>
        <taxon>Eukaryota</taxon>
        <taxon>Metazoa</taxon>
        <taxon>Ecdysozoa</taxon>
        <taxon>Arthropoda</taxon>
        <taxon>Hexapoda</taxon>
        <taxon>Insecta</taxon>
        <taxon>Pterygota</taxon>
        <taxon>Neoptera</taxon>
        <taxon>Polyneoptera</taxon>
        <taxon>Phasmatodea</taxon>
        <taxon>Timematodea</taxon>
        <taxon>Timematoidea</taxon>
        <taxon>Timematidae</taxon>
        <taxon>Timema</taxon>
    </lineage>
</organism>